<proteinExistence type="predicted"/>
<dbReference type="SUPFAM" id="SSF56935">
    <property type="entry name" value="Porins"/>
    <property type="match status" value="1"/>
</dbReference>
<comment type="caution">
    <text evidence="2">The sequence shown here is derived from an EMBL/GenBank/DDBJ whole genome shotgun (WGS) entry which is preliminary data.</text>
</comment>
<organism evidence="2 3">
    <name type="scientific">Pedobacter ureilyticus</name>
    <dbReference type="NCBI Taxonomy" id="1393051"/>
    <lineage>
        <taxon>Bacteria</taxon>
        <taxon>Pseudomonadati</taxon>
        <taxon>Bacteroidota</taxon>
        <taxon>Sphingobacteriia</taxon>
        <taxon>Sphingobacteriales</taxon>
        <taxon>Sphingobacteriaceae</taxon>
        <taxon>Pedobacter</taxon>
    </lineage>
</organism>
<evidence type="ECO:0000256" key="1">
    <source>
        <dbReference type="SAM" id="SignalP"/>
    </source>
</evidence>
<accession>A0ABW9J5H3</accession>
<dbReference type="Gene3D" id="2.40.160.10">
    <property type="entry name" value="Porin"/>
    <property type="match status" value="1"/>
</dbReference>
<feature type="signal peptide" evidence="1">
    <location>
        <begin position="1"/>
        <end position="19"/>
    </location>
</feature>
<evidence type="ECO:0000313" key="2">
    <source>
        <dbReference type="EMBL" id="MFN0255779.1"/>
    </source>
</evidence>
<evidence type="ECO:0000313" key="3">
    <source>
        <dbReference type="Proteomes" id="UP001517247"/>
    </source>
</evidence>
<sequence length="423" mass="46863">MKRILLAAVFATVAGTALAQQAKIQNLRPYDKSGINVFETPKADTVPFDDVKVRIGAGFTQQFQALKHSNNSTGTTPLYNLRSGFNLATANLNIDAQLAKGIRLNLISYLSARHHQETWVKGGFAQIDASPINSPILDELFKYMTVKIGHYEVNYGDAHFRRTDNGHSLYNPFIGNYILDAFTTEIGAEIDFQKEGFLAVVAVHNGEIKGEISDAPTRNPSFIGKLGFDKQLNNDLRVRLTGSVYHNNGAASNTLYTGDRGGSRYYMVLEPKATGVTAITNAWSGNVRPGFSRQVTAFMINPFIKYQGLEFFGTYEIAKGKAITEPNKRDVSQMAVEGVYRFTKNENLFVGLRYNTVKADMLFGTAVQEVNVNRVQASAGWFVTKNMVLKAEYVNQKYNDYPAANLLSEGKFKGLMFEASVGF</sequence>
<dbReference type="RefSeq" id="WP_138722903.1">
    <property type="nucleotide sequence ID" value="NZ_SSHJ02000006.1"/>
</dbReference>
<dbReference type="InterPro" id="IPR023614">
    <property type="entry name" value="Porin_dom_sf"/>
</dbReference>
<reference evidence="2 3" key="1">
    <citation type="submission" date="2024-12" db="EMBL/GenBank/DDBJ databases">
        <authorList>
            <person name="Hu S."/>
        </authorList>
    </citation>
    <scope>NUCLEOTIDE SEQUENCE [LARGE SCALE GENOMIC DNA]</scope>
    <source>
        <strain evidence="2 3">THG-T11</strain>
    </source>
</reference>
<dbReference type="Proteomes" id="UP001517247">
    <property type="component" value="Unassembled WGS sequence"/>
</dbReference>
<keyword evidence="1" id="KW-0732">Signal</keyword>
<evidence type="ECO:0008006" key="4">
    <source>
        <dbReference type="Google" id="ProtNLM"/>
    </source>
</evidence>
<name>A0ABW9J5H3_9SPHI</name>
<protein>
    <recommendedName>
        <fullName evidence="4">Porin</fullName>
    </recommendedName>
</protein>
<gene>
    <name evidence="2" type="ORF">E6A44_009370</name>
</gene>
<feature type="chain" id="PRO_5047032391" description="Porin" evidence="1">
    <location>
        <begin position="20"/>
        <end position="423"/>
    </location>
</feature>
<keyword evidence="3" id="KW-1185">Reference proteome</keyword>
<dbReference type="EMBL" id="SSHJ02000006">
    <property type="protein sequence ID" value="MFN0255779.1"/>
    <property type="molecule type" value="Genomic_DNA"/>
</dbReference>